<sequence>MMRMRDSSAVMLDSAQVSGDIGVIKPQIMYAMRSMGAPDLMMPRLSPERTFFSSTPAAGRISPQSQPKVYVRKEFPETWLFSNLFSNSGEVTYEAKAPDTITSWIASAFAINEQSGLGVAPSTAKLKVFRPFFIRLNLPYSVKRGEKFALQVLVFNYLENEQDVTVTLKYYDGVGFSFLQKDGSIKKNKMDKNYNIRLVSVPGGVSKAVYFPIVPNKIGNIKLSVVASGAQAGDAVEIPLKVEPEGYRVDRNVPIVFDLSQPDAAKNETLTSRTVALEFPNDVVEDSRSAKVDIIGDIMGPVLANIENLVQMPFGCGEQNMLNFVPNIVVLKYLKATQRETSTLEAKALRYMEQGYQRELNYRRDDHSFSAFGQSDSHGSTWLSAFVTKSFKQASSFIFIDSAVIQNAIAFLNSKQTQAGAFAEHGEVHHKDMQGGAKDGGYGLTAYVLVALLENGVNNQMAVEYLENNLDNASNDSYSLAVATYALHLAKSDKASEALKMLENLQVQESDGGIHWSSKSADETTPSKQDSSIKYFYQPPPVDVEMTSYALLTYMTMNNTEKGLPIVRWLSGQRNANGGFSSTQDTVMALQALGAYAEKAYSPNLSMEFFVESGNENHNFSITNQNAIVLQSYEITNLDSSIKLHASGHGVAFAQVQYTYYRQNMRDNTPFFCTKELKEQKSGNRMELNLCCNYTVFGERSNMAVAEIQALSGYQFDNEEIDKLTNIEDLQRVELDKDDTRMNIYFNALDENPICLSLYSNAIYQIADQKPAQIRLYDYYNPEQQLKSDYSTRQTRSLADSCPDCWPEANADETSSTNLQSNGGSSSQIRSTNRASRALCELNSFMLFVSVIMFVLTLARF</sequence>
<keyword evidence="10" id="KW-1185">Reference proteome</keyword>
<dbReference type="InterPro" id="IPR050473">
    <property type="entry name" value="A2M/Complement_sys"/>
</dbReference>
<feature type="domain" description="Alpha-macroglobulin receptor-binding" evidence="9">
    <location>
        <begin position="701"/>
        <end position="790"/>
    </location>
</feature>
<evidence type="ECO:0000256" key="7">
    <source>
        <dbReference type="SAM" id="MobiDB-lite"/>
    </source>
</evidence>
<feature type="region of interest" description="Disordered" evidence="7">
    <location>
        <begin position="513"/>
        <end position="532"/>
    </location>
</feature>
<dbReference type="SUPFAM" id="SSF81296">
    <property type="entry name" value="E set domains"/>
    <property type="match status" value="1"/>
</dbReference>
<dbReference type="InterPro" id="IPR019742">
    <property type="entry name" value="MacrogloblnA2_CS"/>
</dbReference>
<dbReference type="InterPro" id="IPR047565">
    <property type="entry name" value="Alpha-macroglob_thiol-ester_cl"/>
</dbReference>
<keyword evidence="4" id="KW-0722">Serine protease inhibitor</keyword>
<dbReference type="InterPro" id="IPR036595">
    <property type="entry name" value="A-macroglobulin_rcpt-bd_sf"/>
</dbReference>
<dbReference type="AlphaFoldDB" id="A0A914Y1X0"/>
<evidence type="ECO:0000256" key="2">
    <source>
        <dbReference type="ARBA" id="ARBA00022690"/>
    </source>
</evidence>
<evidence type="ECO:0000256" key="6">
    <source>
        <dbReference type="ARBA" id="ARBA00023180"/>
    </source>
</evidence>
<dbReference type="InterPro" id="IPR041813">
    <property type="entry name" value="A2M_TED"/>
</dbReference>
<keyword evidence="5" id="KW-1015">Disulfide bond</keyword>
<dbReference type="PANTHER" id="PTHR11412">
    <property type="entry name" value="MACROGLOBULIN / COMPLEMENT"/>
    <property type="match status" value="1"/>
</dbReference>
<dbReference type="InterPro" id="IPR008930">
    <property type="entry name" value="Terpenoid_cyclase/PrenylTrfase"/>
</dbReference>
<dbReference type="WBParaSite" id="PSU_v2.g14178.t1">
    <property type="protein sequence ID" value="PSU_v2.g14178.t1"/>
    <property type="gene ID" value="PSU_v2.g14178"/>
</dbReference>
<protein>
    <submittedName>
        <fullName evidence="11">Uncharacterized protein</fullName>
    </submittedName>
</protein>
<evidence type="ECO:0000256" key="3">
    <source>
        <dbReference type="ARBA" id="ARBA00022729"/>
    </source>
</evidence>
<dbReference type="SMART" id="SM01360">
    <property type="entry name" value="A2M"/>
    <property type="match status" value="1"/>
</dbReference>
<proteinExistence type="inferred from homology"/>
<name>A0A914Y1X0_9BILA</name>
<dbReference type="Gene3D" id="2.60.40.10">
    <property type="entry name" value="Immunoglobulins"/>
    <property type="match status" value="1"/>
</dbReference>
<dbReference type="Gene3D" id="2.20.130.20">
    <property type="match status" value="1"/>
</dbReference>
<feature type="domain" description="Alpha-2-macroglobulin" evidence="8">
    <location>
        <begin position="78"/>
        <end position="168"/>
    </location>
</feature>
<evidence type="ECO:0000256" key="4">
    <source>
        <dbReference type="ARBA" id="ARBA00022900"/>
    </source>
</evidence>
<dbReference type="Gene3D" id="1.50.10.20">
    <property type="match status" value="1"/>
</dbReference>
<dbReference type="GO" id="GO:0005615">
    <property type="term" value="C:extracellular space"/>
    <property type="evidence" value="ECO:0007669"/>
    <property type="project" value="InterPro"/>
</dbReference>
<dbReference type="InterPro" id="IPR001599">
    <property type="entry name" value="Macroglobln_a2"/>
</dbReference>
<dbReference type="Pfam" id="PF00207">
    <property type="entry name" value="A2M"/>
    <property type="match status" value="1"/>
</dbReference>
<keyword evidence="6" id="KW-0325">Glycoprotein</keyword>
<dbReference type="Gene3D" id="2.60.40.690">
    <property type="entry name" value="Alpha-macroglobulin, receptor-binding domain"/>
    <property type="match status" value="1"/>
</dbReference>
<dbReference type="SMART" id="SM01419">
    <property type="entry name" value="Thiol-ester_cl"/>
    <property type="match status" value="1"/>
</dbReference>
<reference evidence="11" key="1">
    <citation type="submission" date="2022-11" db="UniProtKB">
        <authorList>
            <consortium name="WormBaseParasite"/>
        </authorList>
    </citation>
    <scope>IDENTIFICATION</scope>
</reference>
<feature type="compositionally biased region" description="Polar residues" evidence="7">
    <location>
        <begin position="517"/>
        <end position="532"/>
    </location>
</feature>
<dbReference type="SUPFAM" id="SSF48239">
    <property type="entry name" value="Terpenoid cyclases/Protein prenyltransferases"/>
    <property type="match status" value="1"/>
</dbReference>
<evidence type="ECO:0000313" key="11">
    <source>
        <dbReference type="WBParaSite" id="PSU_v2.g14178.t1"/>
    </source>
</evidence>
<keyword evidence="3" id="KW-0732">Signal</keyword>
<evidence type="ECO:0000259" key="9">
    <source>
        <dbReference type="SMART" id="SM01361"/>
    </source>
</evidence>
<evidence type="ECO:0000256" key="5">
    <source>
        <dbReference type="ARBA" id="ARBA00023157"/>
    </source>
</evidence>
<dbReference type="GO" id="GO:0004867">
    <property type="term" value="F:serine-type endopeptidase inhibitor activity"/>
    <property type="evidence" value="ECO:0007669"/>
    <property type="project" value="UniProtKB-KW"/>
</dbReference>
<dbReference type="Pfam" id="PF07677">
    <property type="entry name" value="A2M_recep"/>
    <property type="match status" value="1"/>
</dbReference>
<dbReference type="CDD" id="cd02897">
    <property type="entry name" value="A2M_2"/>
    <property type="match status" value="1"/>
</dbReference>
<dbReference type="InterPro" id="IPR011626">
    <property type="entry name" value="Alpha-macroglobulin_TED"/>
</dbReference>
<keyword evidence="2" id="KW-0646">Protease inhibitor</keyword>
<evidence type="ECO:0000259" key="8">
    <source>
        <dbReference type="SMART" id="SM01360"/>
    </source>
</evidence>
<dbReference type="InterPro" id="IPR014756">
    <property type="entry name" value="Ig_E-set"/>
</dbReference>
<dbReference type="PROSITE" id="PS00477">
    <property type="entry name" value="ALPHA_2_MACROGLOBULIN"/>
    <property type="match status" value="1"/>
</dbReference>
<dbReference type="InterPro" id="IPR013783">
    <property type="entry name" value="Ig-like_fold"/>
</dbReference>
<dbReference type="SMART" id="SM01361">
    <property type="entry name" value="A2M_recep"/>
    <property type="match status" value="1"/>
</dbReference>
<dbReference type="Pfam" id="PF07678">
    <property type="entry name" value="TED_complement"/>
    <property type="match status" value="1"/>
</dbReference>
<dbReference type="FunFam" id="1.50.10.20:FF:000001">
    <property type="entry name" value="CD109 isoform 1"/>
    <property type="match status" value="1"/>
</dbReference>
<evidence type="ECO:0000313" key="10">
    <source>
        <dbReference type="Proteomes" id="UP000887577"/>
    </source>
</evidence>
<dbReference type="Proteomes" id="UP000887577">
    <property type="component" value="Unplaced"/>
</dbReference>
<dbReference type="InterPro" id="IPR009048">
    <property type="entry name" value="A-macroglobulin_rcpt-bd"/>
</dbReference>
<comment type="similarity">
    <text evidence="1">Belongs to the protease inhibitor I39 (alpha-2-macroglobulin) family.</text>
</comment>
<dbReference type="PANTHER" id="PTHR11412:SF175">
    <property type="entry name" value="TEP (THIOLESTER CONTAINING PROTEIN)"/>
    <property type="match status" value="1"/>
</dbReference>
<evidence type="ECO:0000256" key="1">
    <source>
        <dbReference type="ARBA" id="ARBA00010952"/>
    </source>
</evidence>
<dbReference type="SUPFAM" id="SSF49410">
    <property type="entry name" value="Alpha-macroglobulin receptor domain"/>
    <property type="match status" value="1"/>
</dbReference>
<accession>A0A914Y1X0</accession>
<dbReference type="Gene3D" id="2.60.120.1540">
    <property type="match status" value="1"/>
</dbReference>
<organism evidence="10 11">
    <name type="scientific">Panagrolaimus superbus</name>
    <dbReference type="NCBI Taxonomy" id="310955"/>
    <lineage>
        <taxon>Eukaryota</taxon>
        <taxon>Metazoa</taxon>
        <taxon>Ecdysozoa</taxon>
        <taxon>Nematoda</taxon>
        <taxon>Chromadorea</taxon>
        <taxon>Rhabditida</taxon>
        <taxon>Tylenchina</taxon>
        <taxon>Panagrolaimomorpha</taxon>
        <taxon>Panagrolaimoidea</taxon>
        <taxon>Panagrolaimidae</taxon>
        <taxon>Panagrolaimus</taxon>
    </lineage>
</organism>